<dbReference type="Proteomes" id="UP000886501">
    <property type="component" value="Unassembled WGS sequence"/>
</dbReference>
<proteinExistence type="predicted"/>
<gene>
    <name evidence="1" type="ORF">BDM02DRAFT_3106490</name>
</gene>
<reference evidence="1" key="1">
    <citation type="submission" date="2019-10" db="EMBL/GenBank/DDBJ databases">
        <authorList>
            <consortium name="DOE Joint Genome Institute"/>
            <person name="Kuo A."/>
            <person name="Miyauchi S."/>
            <person name="Kiss E."/>
            <person name="Drula E."/>
            <person name="Kohler A."/>
            <person name="Sanchez-Garcia M."/>
            <person name="Andreopoulos B."/>
            <person name="Barry K.W."/>
            <person name="Bonito G."/>
            <person name="Buee M."/>
            <person name="Carver A."/>
            <person name="Chen C."/>
            <person name="Cichocki N."/>
            <person name="Clum A."/>
            <person name="Culley D."/>
            <person name="Crous P.W."/>
            <person name="Fauchery L."/>
            <person name="Girlanda M."/>
            <person name="Hayes R."/>
            <person name="Keri Z."/>
            <person name="Labutti K."/>
            <person name="Lipzen A."/>
            <person name="Lombard V."/>
            <person name="Magnuson J."/>
            <person name="Maillard F."/>
            <person name="Morin E."/>
            <person name="Murat C."/>
            <person name="Nolan M."/>
            <person name="Ohm R."/>
            <person name="Pangilinan J."/>
            <person name="Pereira M."/>
            <person name="Perotto S."/>
            <person name="Peter M."/>
            <person name="Riley R."/>
            <person name="Sitrit Y."/>
            <person name="Stielow B."/>
            <person name="Szollosi G."/>
            <person name="Zifcakova L."/>
            <person name="Stursova M."/>
            <person name="Spatafora J.W."/>
            <person name="Tedersoo L."/>
            <person name="Vaario L.-M."/>
            <person name="Yamada A."/>
            <person name="Yan M."/>
            <person name="Wang P."/>
            <person name="Xu J."/>
            <person name="Bruns T."/>
            <person name="Baldrian P."/>
            <person name="Vilgalys R."/>
            <person name="Henrissat B."/>
            <person name="Grigoriev I.V."/>
            <person name="Hibbett D."/>
            <person name="Nagy L.G."/>
            <person name="Martin F.M."/>
        </authorList>
    </citation>
    <scope>NUCLEOTIDE SEQUENCE</scope>
    <source>
        <strain evidence="1">P2</strain>
    </source>
</reference>
<evidence type="ECO:0000313" key="1">
    <source>
        <dbReference type="EMBL" id="KAF9654201.1"/>
    </source>
</evidence>
<protein>
    <submittedName>
        <fullName evidence="1">Uncharacterized protein</fullName>
    </submittedName>
</protein>
<reference evidence="1" key="2">
    <citation type="journal article" date="2020" name="Nat. Commun.">
        <title>Large-scale genome sequencing of mycorrhizal fungi provides insights into the early evolution of symbiotic traits.</title>
        <authorList>
            <person name="Miyauchi S."/>
            <person name="Kiss E."/>
            <person name="Kuo A."/>
            <person name="Drula E."/>
            <person name="Kohler A."/>
            <person name="Sanchez-Garcia M."/>
            <person name="Morin E."/>
            <person name="Andreopoulos B."/>
            <person name="Barry K.W."/>
            <person name="Bonito G."/>
            <person name="Buee M."/>
            <person name="Carver A."/>
            <person name="Chen C."/>
            <person name="Cichocki N."/>
            <person name="Clum A."/>
            <person name="Culley D."/>
            <person name="Crous P.W."/>
            <person name="Fauchery L."/>
            <person name="Girlanda M."/>
            <person name="Hayes R.D."/>
            <person name="Keri Z."/>
            <person name="LaButti K."/>
            <person name="Lipzen A."/>
            <person name="Lombard V."/>
            <person name="Magnuson J."/>
            <person name="Maillard F."/>
            <person name="Murat C."/>
            <person name="Nolan M."/>
            <person name="Ohm R.A."/>
            <person name="Pangilinan J."/>
            <person name="Pereira M.F."/>
            <person name="Perotto S."/>
            <person name="Peter M."/>
            <person name="Pfister S."/>
            <person name="Riley R."/>
            <person name="Sitrit Y."/>
            <person name="Stielow J.B."/>
            <person name="Szollosi G."/>
            <person name="Zifcakova L."/>
            <person name="Stursova M."/>
            <person name="Spatafora J.W."/>
            <person name="Tedersoo L."/>
            <person name="Vaario L.M."/>
            <person name="Yamada A."/>
            <person name="Yan M."/>
            <person name="Wang P."/>
            <person name="Xu J."/>
            <person name="Bruns T."/>
            <person name="Baldrian P."/>
            <person name="Vilgalys R."/>
            <person name="Dunand C."/>
            <person name="Henrissat B."/>
            <person name="Grigoriev I.V."/>
            <person name="Hibbett D."/>
            <person name="Nagy L.G."/>
            <person name="Martin F.M."/>
        </authorList>
    </citation>
    <scope>NUCLEOTIDE SEQUENCE</scope>
    <source>
        <strain evidence="1">P2</strain>
    </source>
</reference>
<evidence type="ECO:0000313" key="2">
    <source>
        <dbReference type="Proteomes" id="UP000886501"/>
    </source>
</evidence>
<accession>A0ACB6ZX21</accession>
<dbReference type="EMBL" id="MU117961">
    <property type="protein sequence ID" value="KAF9654201.1"/>
    <property type="molecule type" value="Genomic_DNA"/>
</dbReference>
<sequence length="151" mass="17198">MGRGEWARCPPLLLPWVDQAKRESDRVLERSHHRRNERPRGKQGGTVGRSDGRKHHPSLLSWWSGGGKYSVSVPLFPRSLPFHNPLFASSGGSRISLPRAESPFEGIPCCRRICPNPAIVSTAQGQRKWWKKARSFALILLTETRLRNRLR</sequence>
<comment type="caution">
    <text evidence="1">The sequence shown here is derived from an EMBL/GenBank/DDBJ whole genome shotgun (WGS) entry which is preliminary data.</text>
</comment>
<keyword evidence="2" id="KW-1185">Reference proteome</keyword>
<organism evidence="1 2">
    <name type="scientific">Thelephora ganbajun</name>
    <name type="common">Ganba fungus</name>
    <dbReference type="NCBI Taxonomy" id="370292"/>
    <lineage>
        <taxon>Eukaryota</taxon>
        <taxon>Fungi</taxon>
        <taxon>Dikarya</taxon>
        <taxon>Basidiomycota</taxon>
        <taxon>Agaricomycotina</taxon>
        <taxon>Agaricomycetes</taxon>
        <taxon>Thelephorales</taxon>
        <taxon>Thelephoraceae</taxon>
        <taxon>Thelephora</taxon>
    </lineage>
</organism>
<name>A0ACB6ZX21_THEGA</name>